<dbReference type="PANTHER" id="PTHR24096:SF149">
    <property type="entry name" value="AMP-BINDING DOMAIN-CONTAINING PROTEIN-RELATED"/>
    <property type="match status" value="1"/>
</dbReference>
<evidence type="ECO:0000256" key="2">
    <source>
        <dbReference type="ARBA" id="ARBA00022598"/>
    </source>
</evidence>
<evidence type="ECO:0000313" key="6">
    <source>
        <dbReference type="Proteomes" id="UP000184356"/>
    </source>
</evidence>
<evidence type="ECO:0008006" key="7">
    <source>
        <dbReference type="Google" id="ProtNLM"/>
    </source>
</evidence>
<dbReference type="STRING" id="1036612.A0A1L9T1P4"/>
<dbReference type="PANTHER" id="PTHR24096">
    <property type="entry name" value="LONG-CHAIN-FATTY-ACID--COA LIGASE"/>
    <property type="match status" value="1"/>
</dbReference>
<feature type="domain" description="AMP-binding enzyme C-terminal" evidence="4">
    <location>
        <begin position="474"/>
        <end position="549"/>
    </location>
</feature>
<organism evidence="5 6">
    <name type="scientific">Aspergillus sydowii CBS 593.65</name>
    <dbReference type="NCBI Taxonomy" id="1036612"/>
    <lineage>
        <taxon>Eukaryota</taxon>
        <taxon>Fungi</taxon>
        <taxon>Dikarya</taxon>
        <taxon>Ascomycota</taxon>
        <taxon>Pezizomycotina</taxon>
        <taxon>Eurotiomycetes</taxon>
        <taxon>Eurotiomycetidae</taxon>
        <taxon>Eurotiales</taxon>
        <taxon>Aspergillaceae</taxon>
        <taxon>Aspergillus</taxon>
        <taxon>Aspergillus subgen. Nidulantes</taxon>
    </lineage>
</organism>
<dbReference type="InterPro" id="IPR020845">
    <property type="entry name" value="AMP-binding_CS"/>
</dbReference>
<dbReference type="VEuPathDB" id="FungiDB:ASPSYDRAFT_162192"/>
<gene>
    <name evidence="5" type="ORF">ASPSYDRAFT_162192</name>
</gene>
<dbReference type="InterPro" id="IPR042099">
    <property type="entry name" value="ANL_N_sf"/>
</dbReference>
<dbReference type="InterPro" id="IPR000873">
    <property type="entry name" value="AMP-dep_synth/lig_dom"/>
</dbReference>
<dbReference type="Proteomes" id="UP000184356">
    <property type="component" value="Unassembled WGS sequence"/>
</dbReference>
<dbReference type="Gene3D" id="3.40.50.12780">
    <property type="entry name" value="N-terminal domain of ligase-like"/>
    <property type="match status" value="1"/>
</dbReference>
<protein>
    <recommendedName>
        <fullName evidence="7">AMP-dependent synthetase/ligase domain-containing protein</fullName>
    </recommendedName>
</protein>
<dbReference type="AlphaFoldDB" id="A0A1L9T1P4"/>
<dbReference type="InterPro" id="IPR025110">
    <property type="entry name" value="AMP-bd_C"/>
</dbReference>
<dbReference type="Gene3D" id="3.30.300.30">
    <property type="match status" value="1"/>
</dbReference>
<name>A0A1L9T1P4_9EURO</name>
<dbReference type="InterPro" id="IPR045851">
    <property type="entry name" value="AMP-bd_C_sf"/>
</dbReference>
<reference evidence="6" key="1">
    <citation type="journal article" date="2017" name="Genome Biol.">
        <title>Comparative genomics reveals high biological diversity and specific adaptations in the industrially and medically important fungal genus Aspergillus.</title>
        <authorList>
            <person name="de Vries R.P."/>
            <person name="Riley R."/>
            <person name="Wiebenga A."/>
            <person name="Aguilar-Osorio G."/>
            <person name="Amillis S."/>
            <person name="Uchima C.A."/>
            <person name="Anderluh G."/>
            <person name="Asadollahi M."/>
            <person name="Askin M."/>
            <person name="Barry K."/>
            <person name="Battaglia E."/>
            <person name="Bayram O."/>
            <person name="Benocci T."/>
            <person name="Braus-Stromeyer S.A."/>
            <person name="Caldana C."/>
            <person name="Canovas D."/>
            <person name="Cerqueira G.C."/>
            <person name="Chen F."/>
            <person name="Chen W."/>
            <person name="Choi C."/>
            <person name="Clum A."/>
            <person name="Dos Santos R.A."/>
            <person name="Damasio A.R."/>
            <person name="Diallinas G."/>
            <person name="Emri T."/>
            <person name="Fekete E."/>
            <person name="Flipphi M."/>
            <person name="Freyberg S."/>
            <person name="Gallo A."/>
            <person name="Gournas C."/>
            <person name="Habgood R."/>
            <person name="Hainaut M."/>
            <person name="Harispe M.L."/>
            <person name="Henrissat B."/>
            <person name="Hilden K.S."/>
            <person name="Hope R."/>
            <person name="Hossain A."/>
            <person name="Karabika E."/>
            <person name="Karaffa L."/>
            <person name="Karanyi Z."/>
            <person name="Krasevec N."/>
            <person name="Kuo A."/>
            <person name="Kusch H."/>
            <person name="LaButti K."/>
            <person name="Lagendijk E.L."/>
            <person name="Lapidus A."/>
            <person name="Levasseur A."/>
            <person name="Lindquist E."/>
            <person name="Lipzen A."/>
            <person name="Logrieco A.F."/>
            <person name="MacCabe A."/>
            <person name="Maekelae M.R."/>
            <person name="Malavazi I."/>
            <person name="Melin P."/>
            <person name="Meyer V."/>
            <person name="Mielnichuk N."/>
            <person name="Miskei M."/>
            <person name="Molnar A.P."/>
            <person name="Mule G."/>
            <person name="Ngan C.Y."/>
            <person name="Orejas M."/>
            <person name="Orosz E."/>
            <person name="Ouedraogo J.P."/>
            <person name="Overkamp K.M."/>
            <person name="Park H.-S."/>
            <person name="Perrone G."/>
            <person name="Piumi F."/>
            <person name="Punt P.J."/>
            <person name="Ram A.F."/>
            <person name="Ramon A."/>
            <person name="Rauscher S."/>
            <person name="Record E."/>
            <person name="Riano-Pachon D.M."/>
            <person name="Robert V."/>
            <person name="Roehrig J."/>
            <person name="Ruller R."/>
            <person name="Salamov A."/>
            <person name="Salih N.S."/>
            <person name="Samson R.A."/>
            <person name="Sandor E."/>
            <person name="Sanguinetti M."/>
            <person name="Schuetze T."/>
            <person name="Sepcic K."/>
            <person name="Shelest E."/>
            <person name="Sherlock G."/>
            <person name="Sophianopoulou V."/>
            <person name="Squina F.M."/>
            <person name="Sun H."/>
            <person name="Susca A."/>
            <person name="Todd R.B."/>
            <person name="Tsang A."/>
            <person name="Unkles S.E."/>
            <person name="van de Wiele N."/>
            <person name="van Rossen-Uffink D."/>
            <person name="Oliveira J.V."/>
            <person name="Vesth T.C."/>
            <person name="Visser J."/>
            <person name="Yu J.-H."/>
            <person name="Zhou M."/>
            <person name="Andersen M.R."/>
            <person name="Archer D.B."/>
            <person name="Baker S.E."/>
            <person name="Benoit I."/>
            <person name="Brakhage A.A."/>
            <person name="Braus G.H."/>
            <person name="Fischer R."/>
            <person name="Frisvad J.C."/>
            <person name="Goldman G.H."/>
            <person name="Houbraken J."/>
            <person name="Oakley B."/>
            <person name="Pocsi I."/>
            <person name="Scazzocchio C."/>
            <person name="Seiboth B."/>
            <person name="vanKuyk P.A."/>
            <person name="Wortman J."/>
            <person name="Dyer P.S."/>
            <person name="Grigoriev I.V."/>
        </authorList>
    </citation>
    <scope>NUCLEOTIDE SEQUENCE [LARGE SCALE GENOMIC DNA]</scope>
    <source>
        <strain evidence="6">CBS 593.65</strain>
    </source>
</reference>
<dbReference type="RefSeq" id="XP_040697180.1">
    <property type="nucleotide sequence ID" value="XM_040843067.1"/>
</dbReference>
<dbReference type="SUPFAM" id="SSF56801">
    <property type="entry name" value="Acetyl-CoA synthetase-like"/>
    <property type="match status" value="1"/>
</dbReference>
<accession>A0A1L9T1P4</accession>
<dbReference type="EMBL" id="KV878597">
    <property type="protein sequence ID" value="OJJ53374.1"/>
    <property type="molecule type" value="Genomic_DNA"/>
</dbReference>
<evidence type="ECO:0000256" key="1">
    <source>
        <dbReference type="ARBA" id="ARBA00006432"/>
    </source>
</evidence>
<evidence type="ECO:0000259" key="3">
    <source>
        <dbReference type="Pfam" id="PF00501"/>
    </source>
</evidence>
<dbReference type="PROSITE" id="PS00455">
    <property type="entry name" value="AMP_BINDING"/>
    <property type="match status" value="1"/>
</dbReference>
<evidence type="ECO:0000313" key="5">
    <source>
        <dbReference type="EMBL" id="OJJ53374.1"/>
    </source>
</evidence>
<proteinExistence type="inferred from homology"/>
<dbReference type="Pfam" id="PF00501">
    <property type="entry name" value="AMP-binding"/>
    <property type="match status" value="1"/>
</dbReference>
<sequence length="571" mass="63536">MAVIRPRHTVDAPATNLLSYIFYSPYKNENEGAWPESERLLVRASSSTKQENSRIPGYTITQIASLTKRIGNGLHQLGTSGKRVMVYGDANIHFPLAVLGVIASGAACNILPPCPVYYLVERLGQLECDTVLFAPEDIDIVCTAAKELGIPRERLFVVDETLTGNGDYYETCGVKHWSHLLDTPGGDTYEWPNLSPSESKSTTALLLYTSGTTGASKLAERTHYALIGNILATLHHYTLRPRLRETIFCNYKFCGMGFLTLGLLMPLKARYRTVFPFPLEKTDAGARGFVDTIKRWKPSWVMAPKHLMRETLAMQDVTREDLESVQHVLSGGAIIPWELVDEWQGRFGSQVQSTYGMTELLITDNRAGFYTIPDPNTPVEDATTGVLLPSVEAKIIDEDGNLLARNKKGNVYTRTPFVMKGYLKDPVNTTQTIMEDGWIRTGDIGWVDEEGKFYIVGRRKDLFKIKGSNVTAAEIETAILRNQEIKDVAVIPVVLPGDEEPAPRGYIVKKEDSSLTVDELISWMHRELPPHMHLVAGAAFIDAIPISSVGNSKVDRQKLCDLAAREMQMLN</sequence>
<keyword evidence="2" id="KW-0436">Ligase</keyword>
<keyword evidence="6" id="KW-1185">Reference proteome</keyword>
<feature type="domain" description="AMP-dependent synthetase/ligase" evidence="3">
    <location>
        <begin position="58"/>
        <end position="423"/>
    </location>
</feature>
<dbReference type="OrthoDB" id="10253869at2759"/>
<evidence type="ECO:0000259" key="4">
    <source>
        <dbReference type="Pfam" id="PF13193"/>
    </source>
</evidence>
<dbReference type="GeneID" id="63759140"/>
<comment type="similarity">
    <text evidence="1">Belongs to the ATP-dependent AMP-binding enzyme family.</text>
</comment>
<dbReference type="GO" id="GO:0016405">
    <property type="term" value="F:CoA-ligase activity"/>
    <property type="evidence" value="ECO:0007669"/>
    <property type="project" value="TreeGrafter"/>
</dbReference>
<dbReference type="Pfam" id="PF13193">
    <property type="entry name" value="AMP-binding_C"/>
    <property type="match status" value="1"/>
</dbReference>